<dbReference type="InterPro" id="IPR047057">
    <property type="entry name" value="MerR_fam"/>
</dbReference>
<dbReference type="InterPro" id="IPR000551">
    <property type="entry name" value="MerR-type_HTH_dom"/>
</dbReference>
<evidence type="ECO:0000256" key="2">
    <source>
        <dbReference type="ARBA" id="ARBA00023125"/>
    </source>
</evidence>
<dbReference type="Pfam" id="PF09278">
    <property type="entry name" value="MerR-DNA-bind"/>
    <property type="match status" value="1"/>
</dbReference>
<evidence type="ECO:0000313" key="5">
    <source>
        <dbReference type="Proteomes" id="UP000182987"/>
    </source>
</evidence>
<dbReference type="Proteomes" id="UP000182987">
    <property type="component" value="Chromosome"/>
</dbReference>
<accession>A0A0G9H9E0</accession>
<dbReference type="GO" id="GO:0003700">
    <property type="term" value="F:DNA-binding transcription factor activity"/>
    <property type="evidence" value="ECO:0007669"/>
    <property type="project" value="InterPro"/>
</dbReference>
<keyword evidence="2" id="KW-0238">DNA-binding</keyword>
<evidence type="ECO:0000256" key="1">
    <source>
        <dbReference type="ARBA" id="ARBA00023015"/>
    </source>
</evidence>
<dbReference type="PRINTS" id="PR00040">
    <property type="entry name" value="HTHMERR"/>
</dbReference>
<protein>
    <submittedName>
        <fullName evidence="4">Uncharacterized protein</fullName>
    </submittedName>
</protein>
<dbReference type="Pfam" id="PF00376">
    <property type="entry name" value="MerR"/>
    <property type="match status" value="1"/>
</dbReference>
<dbReference type="EMBL" id="CP017480">
    <property type="protein sequence ID" value="APG04271.1"/>
    <property type="molecule type" value="Genomic_DNA"/>
</dbReference>
<dbReference type="Gene3D" id="1.10.1660.10">
    <property type="match status" value="1"/>
</dbReference>
<name>A0A0G9H9E0_9GAMM</name>
<dbReference type="PROSITE" id="PS50937">
    <property type="entry name" value="HTH_MERR_2"/>
    <property type="match status" value="1"/>
</dbReference>
<dbReference type="OrthoDB" id="9808480at2"/>
<proteinExistence type="predicted"/>
<dbReference type="PANTHER" id="PTHR30204">
    <property type="entry name" value="REDOX-CYCLING DRUG-SENSING TRANSCRIPTIONAL ACTIVATOR SOXR"/>
    <property type="match status" value="1"/>
</dbReference>
<dbReference type="STRING" id="1440763.BJI69_10440"/>
<keyword evidence="1" id="KW-0805">Transcription regulation</keyword>
<sequence>MRISELATATGCNLETIRYYERIALLPEPPRLGTYRQYGPDDVARLDFIMRCRHLGFSLEETRSLLGLSTQQDTSCAAVDVIVQAHLEQIEAKQKALAEMAADLRGMLASCAQETVATCSVVRTLAH</sequence>
<gene>
    <name evidence="4" type="ORF">BJI69_10440</name>
</gene>
<keyword evidence="3" id="KW-0804">Transcription</keyword>
<dbReference type="PATRIC" id="fig|1440763.5.peg.3165"/>
<dbReference type="AlphaFoldDB" id="A0A0G9H9E0"/>
<dbReference type="PANTHER" id="PTHR30204:SF92">
    <property type="entry name" value="HTH-TYPE TRANSCRIPTIONAL REGULATOR ZNTR"/>
    <property type="match status" value="1"/>
</dbReference>
<dbReference type="InterPro" id="IPR009061">
    <property type="entry name" value="DNA-bd_dom_put_sf"/>
</dbReference>
<evidence type="ECO:0000256" key="3">
    <source>
        <dbReference type="ARBA" id="ARBA00023163"/>
    </source>
</evidence>
<dbReference type="GO" id="GO:0003677">
    <property type="term" value="F:DNA binding"/>
    <property type="evidence" value="ECO:0007669"/>
    <property type="project" value="UniProtKB-KW"/>
</dbReference>
<dbReference type="CDD" id="cd04785">
    <property type="entry name" value="HTH_CadR-PbrR-like"/>
    <property type="match status" value="1"/>
</dbReference>
<keyword evidence="5" id="KW-1185">Reference proteome</keyword>
<dbReference type="KEGG" id="lrz:BJI69_10440"/>
<dbReference type="SMART" id="SM00422">
    <property type="entry name" value="HTH_MERR"/>
    <property type="match status" value="1"/>
</dbReference>
<organism evidence="4 5">
    <name type="scientific">Luteibacter rhizovicinus DSM 16549</name>
    <dbReference type="NCBI Taxonomy" id="1440763"/>
    <lineage>
        <taxon>Bacteria</taxon>
        <taxon>Pseudomonadati</taxon>
        <taxon>Pseudomonadota</taxon>
        <taxon>Gammaproteobacteria</taxon>
        <taxon>Lysobacterales</taxon>
        <taxon>Rhodanobacteraceae</taxon>
        <taxon>Luteibacter</taxon>
    </lineage>
</organism>
<dbReference type="RefSeq" id="WP_046968617.1">
    <property type="nucleotide sequence ID" value="NZ_CP017480.1"/>
</dbReference>
<reference evidence="5" key="1">
    <citation type="submission" date="2016-09" db="EMBL/GenBank/DDBJ databases">
        <authorList>
            <person name="Lysoe E."/>
        </authorList>
    </citation>
    <scope>NUCLEOTIDE SEQUENCE [LARGE SCALE GENOMIC DNA]</scope>
    <source>
        <strain evidence="5">LJ96T</strain>
    </source>
</reference>
<dbReference type="SUPFAM" id="SSF46955">
    <property type="entry name" value="Putative DNA-binding domain"/>
    <property type="match status" value="1"/>
</dbReference>
<dbReference type="InterPro" id="IPR015358">
    <property type="entry name" value="Tscrpt_reg_MerR_DNA-bd"/>
</dbReference>
<evidence type="ECO:0000313" key="4">
    <source>
        <dbReference type="EMBL" id="APG04271.1"/>
    </source>
</evidence>